<dbReference type="AlphaFoldDB" id="B9S4Q4"/>
<dbReference type="Proteomes" id="UP000008311">
    <property type="component" value="Unassembled WGS sequence"/>
</dbReference>
<reference evidence="3" key="1">
    <citation type="journal article" date="2010" name="Nat. Biotechnol.">
        <title>Draft genome sequence of the oilseed species Ricinus communis.</title>
        <authorList>
            <person name="Chan A.P."/>
            <person name="Crabtree J."/>
            <person name="Zhao Q."/>
            <person name="Lorenzi H."/>
            <person name="Orvis J."/>
            <person name="Puiu D."/>
            <person name="Melake-Berhan A."/>
            <person name="Jones K.M."/>
            <person name="Redman J."/>
            <person name="Chen G."/>
            <person name="Cahoon E.B."/>
            <person name="Gedil M."/>
            <person name="Stanke M."/>
            <person name="Haas B.J."/>
            <person name="Wortman J.R."/>
            <person name="Fraser-Liggett C.M."/>
            <person name="Ravel J."/>
            <person name="Rabinowicz P.D."/>
        </authorList>
    </citation>
    <scope>NUCLEOTIDE SEQUENCE [LARGE SCALE GENOMIC DNA]</scope>
    <source>
        <strain evidence="3">cv. Hale</strain>
    </source>
</reference>
<proteinExistence type="predicted"/>
<evidence type="ECO:0000256" key="1">
    <source>
        <dbReference type="SAM" id="MobiDB-lite"/>
    </source>
</evidence>
<feature type="compositionally biased region" description="Basic and acidic residues" evidence="1">
    <location>
        <begin position="13"/>
        <end position="26"/>
    </location>
</feature>
<protein>
    <submittedName>
        <fullName evidence="2">Uncharacterized protein</fullName>
    </submittedName>
</protein>
<dbReference type="EMBL" id="EQ973866">
    <property type="protein sequence ID" value="EEF41378.1"/>
    <property type="molecule type" value="Genomic_DNA"/>
</dbReference>
<keyword evidence="3" id="KW-1185">Reference proteome</keyword>
<accession>B9S4Q4</accession>
<sequence length="54" mass="6339">MVPLKHIVKPKYQKSEDKHDGQDKSSRNPKNKGKLGLKEKSQGDQKKKWFDLYV</sequence>
<dbReference type="InParanoid" id="B9S4Q4"/>
<feature type="region of interest" description="Disordered" evidence="1">
    <location>
        <begin position="1"/>
        <end position="44"/>
    </location>
</feature>
<evidence type="ECO:0000313" key="2">
    <source>
        <dbReference type="EMBL" id="EEF41378.1"/>
    </source>
</evidence>
<name>B9S4Q4_RICCO</name>
<organism evidence="2 3">
    <name type="scientific">Ricinus communis</name>
    <name type="common">Castor bean</name>
    <dbReference type="NCBI Taxonomy" id="3988"/>
    <lineage>
        <taxon>Eukaryota</taxon>
        <taxon>Viridiplantae</taxon>
        <taxon>Streptophyta</taxon>
        <taxon>Embryophyta</taxon>
        <taxon>Tracheophyta</taxon>
        <taxon>Spermatophyta</taxon>
        <taxon>Magnoliopsida</taxon>
        <taxon>eudicotyledons</taxon>
        <taxon>Gunneridae</taxon>
        <taxon>Pentapetalae</taxon>
        <taxon>rosids</taxon>
        <taxon>fabids</taxon>
        <taxon>Malpighiales</taxon>
        <taxon>Euphorbiaceae</taxon>
        <taxon>Acalyphoideae</taxon>
        <taxon>Acalypheae</taxon>
        <taxon>Ricinus</taxon>
    </lineage>
</organism>
<gene>
    <name evidence="2" type="ORF">RCOM_0991030</name>
</gene>
<evidence type="ECO:0000313" key="3">
    <source>
        <dbReference type="Proteomes" id="UP000008311"/>
    </source>
</evidence>
<feature type="compositionally biased region" description="Basic residues" evidence="1">
    <location>
        <begin position="1"/>
        <end position="12"/>
    </location>
</feature>